<sequence length="47" mass="5478">MQKLTYLKMKWVDILSVLTLLKSRTGTTPDNFTKYPSFTILDRGLIE</sequence>
<dbReference type="EMBL" id="MN740696">
    <property type="protein sequence ID" value="QHU08375.1"/>
    <property type="molecule type" value="Genomic_DNA"/>
</dbReference>
<dbReference type="AlphaFoldDB" id="A0A6C0JRI1"/>
<protein>
    <submittedName>
        <fullName evidence="1">Uncharacterized protein</fullName>
    </submittedName>
</protein>
<name>A0A6C0JRI1_9ZZZZ</name>
<reference evidence="1" key="1">
    <citation type="journal article" date="2020" name="Nature">
        <title>Giant virus diversity and host interactions through global metagenomics.</title>
        <authorList>
            <person name="Schulz F."/>
            <person name="Roux S."/>
            <person name="Paez-Espino D."/>
            <person name="Jungbluth S."/>
            <person name="Walsh D.A."/>
            <person name="Denef V.J."/>
            <person name="McMahon K.D."/>
            <person name="Konstantinidis K.T."/>
            <person name="Eloe-Fadrosh E.A."/>
            <person name="Kyrpides N.C."/>
            <person name="Woyke T."/>
        </authorList>
    </citation>
    <scope>NUCLEOTIDE SEQUENCE</scope>
    <source>
        <strain evidence="1">GVMAG-S-1062768-28</strain>
    </source>
</reference>
<organism evidence="1">
    <name type="scientific">viral metagenome</name>
    <dbReference type="NCBI Taxonomy" id="1070528"/>
    <lineage>
        <taxon>unclassified sequences</taxon>
        <taxon>metagenomes</taxon>
        <taxon>organismal metagenomes</taxon>
    </lineage>
</organism>
<proteinExistence type="predicted"/>
<accession>A0A6C0JRI1</accession>
<evidence type="ECO:0000313" key="1">
    <source>
        <dbReference type="EMBL" id="QHU08375.1"/>
    </source>
</evidence>